<feature type="domain" description="Anti-sigma K factor RskA C-terminal" evidence="2">
    <location>
        <begin position="111"/>
        <end position="234"/>
    </location>
</feature>
<dbReference type="PANTHER" id="PTHR37461">
    <property type="entry name" value="ANTI-SIGMA-K FACTOR RSKA"/>
    <property type="match status" value="1"/>
</dbReference>
<evidence type="ECO:0000256" key="1">
    <source>
        <dbReference type="SAM" id="Phobius"/>
    </source>
</evidence>
<dbReference type="InterPro" id="IPR051474">
    <property type="entry name" value="Anti-sigma-K/W_factor"/>
</dbReference>
<dbReference type="PANTHER" id="PTHR37461:SF1">
    <property type="entry name" value="ANTI-SIGMA-K FACTOR RSKA"/>
    <property type="match status" value="1"/>
</dbReference>
<dbReference type="RefSeq" id="WP_099510975.1">
    <property type="nucleotide sequence ID" value="NZ_CP016616.1"/>
</dbReference>
<evidence type="ECO:0000259" key="2">
    <source>
        <dbReference type="Pfam" id="PF10099"/>
    </source>
</evidence>
<dbReference type="GO" id="GO:0016989">
    <property type="term" value="F:sigma factor antagonist activity"/>
    <property type="evidence" value="ECO:0007669"/>
    <property type="project" value="TreeGrafter"/>
</dbReference>
<keyword evidence="1" id="KW-1133">Transmembrane helix</keyword>
<dbReference type="GO" id="GO:0006417">
    <property type="term" value="P:regulation of translation"/>
    <property type="evidence" value="ECO:0007669"/>
    <property type="project" value="TreeGrafter"/>
</dbReference>
<dbReference type="EMBL" id="CP016616">
    <property type="protein sequence ID" value="ANY79964.1"/>
    <property type="molecule type" value="Genomic_DNA"/>
</dbReference>
<accession>A0A1B2EJ19</accession>
<reference evidence="3" key="1">
    <citation type="submission" date="2016-07" db="EMBL/GenBank/DDBJ databases">
        <title>Microvirga ossetica sp. nov. a new species of rhizobia isolated from root nodules of the legume species Vicia alpestris Steven originated from North Ossetia region in the Caucasus.</title>
        <authorList>
            <person name="Safronova V.I."/>
            <person name="Kuznetsova I.G."/>
            <person name="Sazanova A.L."/>
            <person name="Belimov A."/>
            <person name="Andronov E."/>
            <person name="Osledkin Y.S."/>
            <person name="Onishchuk O.P."/>
            <person name="Kurchak O.N."/>
            <person name="Shaposhnikov A.I."/>
            <person name="Willems A."/>
            <person name="Tikhonovich I.A."/>
        </authorList>
    </citation>
    <scope>NUCLEOTIDE SEQUENCE [LARGE SCALE GENOMIC DNA]</scope>
    <source>
        <strain evidence="3">V5/3M</strain>
    </source>
</reference>
<dbReference type="Pfam" id="PF10099">
    <property type="entry name" value="RskA_C"/>
    <property type="match status" value="1"/>
</dbReference>
<dbReference type="GO" id="GO:0005886">
    <property type="term" value="C:plasma membrane"/>
    <property type="evidence" value="ECO:0007669"/>
    <property type="project" value="InterPro"/>
</dbReference>
<evidence type="ECO:0000313" key="3">
    <source>
        <dbReference type="EMBL" id="ANY79964.1"/>
    </source>
</evidence>
<dbReference type="OrthoDB" id="9816387at2"/>
<dbReference type="KEGG" id="moc:BB934_18460"/>
<dbReference type="InterPro" id="IPR018764">
    <property type="entry name" value="RskA_C"/>
</dbReference>
<organism evidence="3">
    <name type="scientific">Microvirga ossetica</name>
    <dbReference type="NCBI Taxonomy" id="1882682"/>
    <lineage>
        <taxon>Bacteria</taxon>
        <taxon>Pseudomonadati</taxon>
        <taxon>Pseudomonadota</taxon>
        <taxon>Alphaproteobacteria</taxon>
        <taxon>Hyphomicrobiales</taxon>
        <taxon>Methylobacteriaceae</taxon>
        <taxon>Microvirga</taxon>
    </lineage>
</organism>
<gene>
    <name evidence="3" type="ORF">BB934_18460</name>
</gene>
<name>A0A1B2EJ19_9HYPH</name>
<sequence>MTRDEQERLAAEHVLGLLEGEERGQAERLLASDATFQAMVEEWRSRFSEWDSTAAALPPGNALWQRIEAGLAAEPARATQRPLAAAPLSSPSGPLRSLWDSLAFWRAFGLAGALAALLLAMGMGFFALKASRQPILVAVLMNDANQPGAVLRTFADGRVELTPLGDMQIPHNHSIQVWTFPDPASAPVSVGIVHAARTVFLDLRNLPQPHTDQLFAISVEPLSGSPTGLPTGPVIMKGTATTAL</sequence>
<keyword evidence="1" id="KW-0812">Transmembrane</keyword>
<proteinExistence type="predicted"/>
<protein>
    <recommendedName>
        <fullName evidence="2">Anti-sigma K factor RskA C-terminal domain-containing protein</fullName>
    </recommendedName>
</protein>
<feature type="transmembrane region" description="Helical" evidence="1">
    <location>
        <begin position="103"/>
        <end position="128"/>
    </location>
</feature>
<dbReference type="AlphaFoldDB" id="A0A1B2EJ19"/>
<keyword evidence="1" id="KW-0472">Membrane</keyword>